<sequence length="72" mass="8262">MLVADLIDGGRTIQVKKRPTCYPVPDYALKCAHFMEAEFFYDAEAQTRFSPDTGSFHVRKGWLTGEIVRNEH</sequence>
<dbReference type="Proteomes" id="UP000054928">
    <property type="component" value="Unassembled WGS sequence"/>
</dbReference>
<protein>
    <submittedName>
        <fullName evidence="1">Uncharacterized protein</fullName>
    </submittedName>
</protein>
<dbReference type="RefSeq" id="XP_024578945.1">
    <property type="nucleotide sequence ID" value="XM_024728472.1"/>
</dbReference>
<reference evidence="2" key="1">
    <citation type="submission" date="2014-09" db="EMBL/GenBank/DDBJ databases">
        <authorList>
            <person name="Sharma Rahul"/>
            <person name="Thines Marco"/>
        </authorList>
    </citation>
    <scope>NUCLEOTIDE SEQUENCE [LARGE SCALE GENOMIC DNA]</scope>
</reference>
<dbReference type="GeneID" id="36407893"/>
<dbReference type="EMBL" id="CCYD01000645">
    <property type="protein sequence ID" value="CEG42576.1"/>
    <property type="molecule type" value="Genomic_DNA"/>
</dbReference>
<organism evidence="1 2">
    <name type="scientific">Plasmopara halstedii</name>
    <name type="common">Downy mildew of sunflower</name>
    <dbReference type="NCBI Taxonomy" id="4781"/>
    <lineage>
        <taxon>Eukaryota</taxon>
        <taxon>Sar</taxon>
        <taxon>Stramenopiles</taxon>
        <taxon>Oomycota</taxon>
        <taxon>Peronosporomycetes</taxon>
        <taxon>Peronosporales</taxon>
        <taxon>Peronosporaceae</taxon>
        <taxon>Plasmopara</taxon>
    </lineage>
</organism>
<accession>A0A0P1AN82</accession>
<evidence type="ECO:0000313" key="2">
    <source>
        <dbReference type="Proteomes" id="UP000054928"/>
    </source>
</evidence>
<name>A0A0P1AN82_PLAHL</name>
<keyword evidence="2" id="KW-1185">Reference proteome</keyword>
<proteinExistence type="predicted"/>
<evidence type="ECO:0000313" key="1">
    <source>
        <dbReference type="EMBL" id="CEG42576.1"/>
    </source>
</evidence>
<dbReference type="AlphaFoldDB" id="A0A0P1AN82"/>